<keyword evidence="10" id="KW-1185">Reference proteome</keyword>
<evidence type="ECO:0000256" key="4">
    <source>
        <dbReference type="ARBA" id="ARBA00022692"/>
    </source>
</evidence>
<dbReference type="InterPro" id="IPR050171">
    <property type="entry name" value="MFS_Transporters"/>
</dbReference>
<gene>
    <name evidence="9" type="ORF">LX16_4970</name>
</gene>
<evidence type="ECO:0000256" key="2">
    <source>
        <dbReference type="ARBA" id="ARBA00022448"/>
    </source>
</evidence>
<dbReference type="Proteomes" id="UP000321617">
    <property type="component" value="Unassembled WGS sequence"/>
</dbReference>
<keyword evidence="2" id="KW-0813">Transport</keyword>
<evidence type="ECO:0000256" key="3">
    <source>
        <dbReference type="ARBA" id="ARBA00022475"/>
    </source>
</evidence>
<feature type="transmembrane region" description="Helical" evidence="8">
    <location>
        <begin position="77"/>
        <end position="95"/>
    </location>
</feature>
<evidence type="ECO:0000256" key="1">
    <source>
        <dbReference type="ARBA" id="ARBA00004651"/>
    </source>
</evidence>
<dbReference type="InterPro" id="IPR011701">
    <property type="entry name" value="MFS"/>
</dbReference>
<accession>A0A562UQC2</accession>
<dbReference type="AlphaFoldDB" id="A0A562UQC2"/>
<keyword evidence="4 8" id="KW-0812">Transmembrane</keyword>
<keyword evidence="6 8" id="KW-0472">Membrane</keyword>
<dbReference type="Pfam" id="PF07690">
    <property type="entry name" value="MFS_1"/>
    <property type="match status" value="1"/>
</dbReference>
<dbReference type="InterPro" id="IPR036259">
    <property type="entry name" value="MFS_trans_sf"/>
</dbReference>
<proteinExistence type="predicted"/>
<dbReference type="OrthoDB" id="4021502at2"/>
<reference evidence="9 10" key="1">
    <citation type="journal article" date="2013" name="Stand. Genomic Sci.">
        <title>Genomic Encyclopedia of Type Strains, Phase I: The one thousand microbial genomes (KMG-I) project.</title>
        <authorList>
            <person name="Kyrpides N.C."/>
            <person name="Woyke T."/>
            <person name="Eisen J.A."/>
            <person name="Garrity G."/>
            <person name="Lilburn T.G."/>
            <person name="Beck B.J."/>
            <person name="Whitman W.B."/>
            <person name="Hugenholtz P."/>
            <person name="Klenk H.P."/>
        </authorList>
    </citation>
    <scope>NUCLEOTIDE SEQUENCE [LARGE SCALE GENOMIC DNA]</scope>
    <source>
        <strain evidence="9 10">DSM 45044</strain>
    </source>
</reference>
<evidence type="ECO:0000313" key="10">
    <source>
        <dbReference type="Proteomes" id="UP000321617"/>
    </source>
</evidence>
<feature type="transmembrane region" description="Helical" evidence="8">
    <location>
        <begin position="294"/>
        <end position="317"/>
    </location>
</feature>
<organism evidence="9 10">
    <name type="scientific">Stackebrandtia albiflava</name>
    <dbReference type="NCBI Taxonomy" id="406432"/>
    <lineage>
        <taxon>Bacteria</taxon>
        <taxon>Bacillati</taxon>
        <taxon>Actinomycetota</taxon>
        <taxon>Actinomycetes</taxon>
        <taxon>Glycomycetales</taxon>
        <taxon>Glycomycetaceae</taxon>
        <taxon>Stackebrandtia</taxon>
    </lineage>
</organism>
<evidence type="ECO:0000313" key="9">
    <source>
        <dbReference type="EMBL" id="TWJ07806.1"/>
    </source>
</evidence>
<dbReference type="PANTHER" id="PTHR23517">
    <property type="entry name" value="RESISTANCE PROTEIN MDTM, PUTATIVE-RELATED-RELATED"/>
    <property type="match status" value="1"/>
</dbReference>
<feature type="transmembrane region" description="Helical" evidence="8">
    <location>
        <begin position="496"/>
        <end position="517"/>
    </location>
</feature>
<dbReference type="GO" id="GO:0005886">
    <property type="term" value="C:plasma membrane"/>
    <property type="evidence" value="ECO:0007669"/>
    <property type="project" value="UniProtKB-SubCell"/>
</dbReference>
<feature type="transmembrane region" description="Helical" evidence="8">
    <location>
        <begin position="21"/>
        <end position="39"/>
    </location>
</feature>
<feature type="transmembrane region" description="Helical" evidence="8">
    <location>
        <begin position="270"/>
        <end position="288"/>
    </location>
</feature>
<feature type="compositionally biased region" description="Pro residues" evidence="7">
    <location>
        <begin position="389"/>
        <end position="400"/>
    </location>
</feature>
<dbReference type="Gene3D" id="1.20.1250.20">
    <property type="entry name" value="MFS general substrate transporter like domains"/>
    <property type="match status" value="2"/>
</dbReference>
<feature type="transmembrane region" description="Helical" evidence="8">
    <location>
        <begin position="162"/>
        <end position="181"/>
    </location>
</feature>
<keyword evidence="5 8" id="KW-1133">Transmembrane helix</keyword>
<sequence length="527" mass="53917">MPDTPALTASRLRRATVSATLTAGAIEVVDFLLPLYAGAALELPAGQVGVLMAAEIGVSLLVRPFAGVLSDRHDRRLVAGIGAALYALACLGFAVSTTLSAAMAASAVAGAAGALLWVALRAMAAERLPHDSGALAALVAAESTGGWLVFVPALSLLAVIDYRGVFVGLAACCVVAAGWLFTGPRSAPESDEDGGGLGAVGRRLRPMLLAVVATMAAEAAIGLLILLHLQRGHHMEPLQIAYVFLPGAIVMGVLPEYLHRWVVRWGRRRMLAAASLASAGFAAGLAAAPGPFVIAALWVAAAAAWSIVIPVQQAVVAEASGRHRLGRGLGLYEAACLAGGLLGTVGAGCLYQAGSWQWGCLVAAGVILSGAVVVPTAVRRLGVVDRPAAPEPADVPPPVSPGTTAPTPVVAGGTGPADDPGTGASAGTDASPASVDSPAKSRRELWRDLARHTGLFGVVTVVVTWLAWPPTPAMLGIGPESRGILEAFQAVGEDPVAVVVAAWRIWLVIWVIDLLWTSWRAVTTPRR</sequence>
<name>A0A562UQC2_9ACTN</name>
<feature type="transmembrane region" description="Helical" evidence="8">
    <location>
        <begin position="132"/>
        <end position="150"/>
    </location>
</feature>
<dbReference type="RefSeq" id="WP_147144071.1">
    <property type="nucleotide sequence ID" value="NZ_BAABIJ010000006.1"/>
</dbReference>
<comment type="caution">
    <text evidence="9">The sequence shown here is derived from an EMBL/GenBank/DDBJ whole genome shotgun (WGS) entry which is preliminary data.</text>
</comment>
<dbReference type="SUPFAM" id="SSF103473">
    <property type="entry name" value="MFS general substrate transporter"/>
    <property type="match status" value="1"/>
</dbReference>
<feature type="region of interest" description="Disordered" evidence="7">
    <location>
        <begin position="387"/>
        <end position="439"/>
    </location>
</feature>
<dbReference type="EMBL" id="VLLL01000010">
    <property type="protein sequence ID" value="TWJ07806.1"/>
    <property type="molecule type" value="Genomic_DNA"/>
</dbReference>
<feature type="transmembrane region" description="Helical" evidence="8">
    <location>
        <begin position="329"/>
        <end position="350"/>
    </location>
</feature>
<feature type="transmembrane region" description="Helical" evidence="8">
    <location>
        <begin position="356"/>
        <end position="378"/>
    </location>
</feature>
<feature type="transmembrane region" description="Helical" evidence="8">
    <location>
        <begin position="101"/>
        <end position="120"/>
    </location>
</feature>
<evidence type="ECO:0000256" key="8">
    <source>
        <dbReference type="SAM" id="Phobius"/>
    </source>
</evidence>
<feature type="transmembrane region" description="Helical" evidence="8">
    <location>
        <begin position="45"/>
        <end position="65"/>
    </location>
</feature>
<dbReference type="PANTHER" id="PTHR23517:SF2">
    <property type="entry name" value="MULTIDRUG RESISTANCE PROTEIN MDTH"/>
    <property type="match status" value="1"/>
</dbReference>
<evidence type="ECO:0000256" key="6">
    <source>
        <dbReference type="ARBA" id="ARBA00023136"/>
    </source>
</evidence>
<evidence type="ECO:0000256" key="7">
    <source>
        <dbReference type="SAM" id="MobiDB-lite"/>
    </source>
</evidence>
<dbReference type="GO" id="GO:0022857">
    <property type="term" value="F:transmembrane transporter activity"/>
    <property type="evidence" value="ECO:0007669"/>
    <property type="project" value="InterPro"/>
</dbReference>
<feature type="transmembrane region" description="Helical" evidence="8">
    <location>
        <begin position="239"/>
        <end position="258"/>
    </location>
</feature>
<feature type="transmembrane region" description="Helical" evidence="8">
    <location>
        <begin position="207"/>
        <end position="227"/>
    </location>
</feature>
<protein>
    <submittedName>
        <fullName evidence="9">Putative MFS family arabinose efflux permease</fullName>
    </submittedName>
</protein>
<evidence type="ECO:0000256" key="5">
    <source>
        <dbReference type="ARBA" id="ARBA00022989"/>
    </source>
</evidence>
<comment type="subcellular location">
    <subcellularLocation>
        <location evidence="1">Cell membrane</location>
        <topology evidence="1">Multi-pass membrane protein</topology>
    </subcellularLocation>
</comment>
<feature type="transmembrane region" description="Helical" evidence="8">
    <location>
        <begin position="449"/>
        <end position="468"/>
    </location>
</feature>
<keyword evidence="3" id="KW-1003">Cell membrane</keyword>